<dbReference type="EMBL" id="JAQLWO010000058">
    <property type="protein sequence ID" value="MDB7908965.1"/>
    <property type="molecule type" value="Genomic_DNA"/>
</dbReference>
<reference evidence="1" key="1">
    <citation type="submission" date="2023-01" db="EMBL/GenBank/DDBJ databases">
        <title>Human gut microbiome strain richness.</title>
        <authorList>
            <person name="Chen-Liaw A."/>
        </authorList>
    </citation>
    <scope>NUCLEOTIDE SEQUENCE</scope>
    <source>
        <strain evidence="1">2225st1_A6_2225SCRN_200828</strain>
    </source>
</reference>
<organism evidence="1 2">
    <name type="scientific">Flavonifractor plautii</name>
    <name type="common">Fusobacterium plautii</name>
    <dbReference type="NCBI Taxonomy" id="292800"/>
    <lineage>
        <taxon>Bacteria</taxon>
        <taxon>Bacillati</taxon>
        <taxon>Bacillota</taxon>
        <taxon>Clostridia</taxon>
        <taxon>Eubacteriales</taxon>
        <taxon>Oscillospiraceae</taxon>
        <taxon>Flavonifractor</taxon>
    </lineage>
</organism>
<gene>
    <name evidence="1" type="ORF">PND83_23600</name>
</gene>
<dbReference type="Gene3D" id="3.30.2220.30">
    <property type="match status" value="1"/>
</dbReference>
<protein>
    <submittedName>
        <fullName evidence="1">Uncharacterized protein</fullName>
    </submittedName>
</protein>
<dbReference type="RefSeq" id="WP_271909095.1">
    <property type="nucleotide sequence ID" value="NZ_BAABXT010000001.1"/>
</dbReference>
<proteinExistence type="predicted"/>
<dbReference type="InterPro" id="IPR038559">
    <property type="entry name" value="XkdN-like_sf"/>
</dbReference>
<comment type="caution">
    <text evidence="1">The sequence shown here is derived from an EMBL/GenBank/DDBJ whole genome shotgun (WGS) entry which is preliminary data.</text>
</comment>
<dbReference type="Proteomes" id="UP001211006">
    <property type="component" value="Unassembled WGS sequence"/>
</dbReference>
<evidence type="ECO:0000313" key="2">
    <source>
        <dbReference type="Proteomes" id="UP001211006"/>
    </source>
</evidence>
<name>A0AAW6CA18_FLAPL</name>
<sequence length="145" mass="16233">MDKQQSKVNVIANLMELPEFEPEHRRVRLPRLNLVLELQEVPYNKLVRIRREEDAQLHLILAAVVNHPELRQAEWYHGKEGCATPVDALKKLLRMGEVEKLCRVIDQLNGYGPGSVTVLSGPELEGAAIGAALEELEKNGPAAQI</sequence>
<dbReference type="AlphaFoldDB" id="A0AAW6CA18"/>
<accession>A0AAW6CA18</accession>
<evidence type="ECO:0000313" key="1">
    <source>
        <dbReference type="EMBL" id="MDB7908965.1"/>
    </source>
</evidence>